<sequence>MFQLPGTSRSIVVSTGIDFSDCAPVANSQILLMRRCKLGSEGSDSAVFASECADANGGARKQCEDS</sequence>
<gene>
    <name evidence="1" type="ORF">ANANG_G00197000</name>
</gene>
<proteinExistence type="predicted"/>
<dbReference type="AlphaFoldDB" id="A0A9D3RVP9"/>
<keyword evidence="2" id="KW-1185">Reference proteome</keyword>
<comment type="caution">
    <text evidence="1">The sequence shown here is derived from an EMBL/GenBank/DDBJ whole genome shotgun (WGS) entry which is preliminary data.</text>
</comment>
<reference evidence="1" key="1">
    <citation type="submission" date="2021-01" db="EMBL/GenBank/DDBJ databases">
        <title>A chromosome-scale assembly of European eel, Anguilla anguilla.</title>
        <authorList>
            <person name="Henkel C."/>
            <person name="Jong-Raadsen S.A."/>
            <person name="Dufour S."/>
            <person name="Weltzien F.-A."/>
            <person name="Palstra A.P."/>
            <person name="Pelster B."/>
            <person name="Spaink H.P."/>
            <person name="Van Den Thillart G.E."/>
            <person name="Jansen H."/>
            <person name="Zahm M."/>
            <person name="Klopp C."/>
            <person name="Cedric C."/>
            <person name="Louis A."/>
            <person name="Berthelot C."/>
            <person name="Parey E."/>
            <person name="Roest Crollius H."/>
            <person name="Montfort J."/>
            <person name="Robinson-Rechavi M."/>
            <person name="Bucao C."/>
            <person name="Bouchez O."/>
            <person name="Gislard M."/>
            <person name="Lluch J."/>
            <person name="Milhes M."/>
            <person name="Lampietro C."/>
            <person name="Lopez Roques C."/>
            <person name="Donnadieu C."/>
            <person name="Braasch I."/>
            <person name="Desvignes T."/>
            <person name="Postlethwait J."/>
            <person name="Bobe J."/>
            <person name="Guiguen Y."/>
            <person name="Dirks R."/>
        </authorList>
    </citation>
    <scope>NUCLEOTIDE SEQUENCE</scope>
    <source>
        <strain evidence="1">Tag_6206</strain>
        <tissue evidence="1">Liver</tissue>
    </source>
</reference>
<dbReference type="Proteomes" id="UP001044222">
    <property type="component" value="Chromosome 10"/>
</dbReference>
<evidence type="ECO:0000313" key="1">
    <source>
        <dbReference type="EMBL" id="KAG5841197.1"/>
    </source>
</evidence>
<accession>A0A9D3RVP9</accession>
<organism evidence="1 2">
    <name type="scientific">Anguilla anguilla</name>
    <name type="common">European freshwater eel</name>
    <name type="synonym">Muraena anguilla</name>
    <dbReference type="NCBI Taxonomy" id="7936"/>
    <lineage>
        <taxon>Eukaryota</taxon>
        <taxon>Metazoa</taxon>
        <taxon>Chordata</taxon>
        <taxon>Craniata</taxon>
        <taxon>Vertebrata</taxon>
        <taxon>Euteleostomi</taxon>
        <taxon>Actinopterygii</taxon>
        <taxon>Neopterygii</taxon>
        <taxon>Teleostei</taxon>
        <taxon>Anguilliformes</taxon>
        <taxon>Anguillidae</taxon>
        <taxon>Anguilla</taxon>
    </lineage>
</organism>
<evidence type="ECO:0000313" key="2">
    <source>
        <dbReference type="Proteomes" id="UP001044222"/>
    </source>
</evidence>
<dbReference type="EMBL" id="JAFIRN010000010">
    <property type="protein sequence ID" value="KAG5841197.1"/>
    <property type="molecule type" value="Genomic_DNA"/>
</dbReference>
<name>A0A9D3RVP9_ANGAN</name>
<protein>
    <submittedName>
        <fullName evidence="1">Uncharacterized protein</fullName>
    </submittedName>
</protein>